<evidence type="ECO:0000313" key="2">
    <source>
        <dbReference type="Proteomes" id="UP000887116"/>
    </source>
</evidence>
<sequence>MFISYLKFKNLLCHGDSILLEKNRIVKCNACQNIILDITKPLTEETDFLMSCQIAHYYAKWSGDINVPCRIAIIGIPGIVPTKNGIISYANLLSALELLGVANQEFIVAKNSHFDKNSTLKNKILESFVQNYMKMVKDLKYDHEDIEQIIKSLLNQMTNMFNDSHIFHYFLTVLCPYVKAIQEFTPVEITYDTDSPGAFFKQLSDNATEIRAESFPAARVVISSEKVDEFMSEALVIPSEKVNEFLSEALVIPSGKVNEFLSETRSKNA</sequence>
<organism evidence="1 2">
    <name type="scientific">Trichonephila clavata</name>
    <name type="common">Joro spider</name>
    <name type="synonym">Nephila clavata</name>
    <dbReference type="NCBI Taxonomy" id="2740835"/>
    <lineage>
        <taxon>Eukaryota</taxon>
        <taxon>Metazoa</taxon>
        <taxon>Ecdysozoa</taxon>
        <taxon>Arthropoda</taxon>
        <taxon>Chelicerata</taxon>
        <taxon>Arachnida</taxon>
        <taxon>Araneae</taxon>
        <taxon>Araneomorphae</taxon>
        <taxon>Entelegynae</taxon>
        <taxon>Araneoidea</taxon>
        <taxon>Nephilidae</taxon>
        <taxon>Trichonephila</taxon>
    </lineage>
</organism>
<protein>
    <submittedName>
        <fullName evidence="1">Uncharacterized protein</fullName>
    </submittedName>
</protein>
<dbReference type="Proteomes" id="UP000887116">
    <property type="component" value="Unassembled WGS sequence"/>
</dbReference>
<gene>
    <name evidence="1" type="ORF">TNCT_171771</name>
</gene>
<evidence type="ECO:0000313" key="1">
    <source>
        <dbReference type="EMBL" id="GFQ95496.1"/>
    </source>
</evidence>
<comment type="caution">
    <text evidence="1">The sequence shown here is derived from an EMBL/GenBank/DDBJ whole genome shotgun (WGS) entry which is preliminary data.</text>
</comment>
<reference evidence="1" key="1">
    <citation type="submission" date="2020-07" db="EMBL/GenBank/DDBJ databases">
        <title>Multicomponent nature underlies the extraordinary mechanical properties of spider dragline silk.</title>
        <authorList>
            <person name="Kono N."/>
            <person name="Nakamura H."/>
            <person name="Mori M."/>
            <person name="Yoshida Y."/>
            <person name="Ohtoshi R."/>
            <person name="Malay A.D."/>
            <person name="Moran D.A.P."/>
            <person name="Tomita M."/>
            <person name="Numata K."/>
            <person name="Arakawa K."/>
        </authorList>
    </citation>
    <scope>NUCLEOTIDE SEQUENCE</scope>
</reference>
<accession>A0A8X6L4S6</accession>
<name>A0A8X6L4S6_TRICU</name>
<keyword evidence="2" id="KW-1185">Reference proteome</keyword>
<dbReference type="EMBL" id="BMAO01034274">
    <property type="protein sequence ID" value="GFQ95496.1"/>
    <property type="molecule type" value="Genomic_DNA"/>
</dbReference>
<dbReference type="AlphaFoldDB" id="A0A8X6L4S6"/>
<proteinExistence type="predicted"/>